<reference evidence="1" key="1">
    <citation type="submission" date="2023-05" db="EMBL/GenBank/DDBJ databases">
        <authorList>
            <consortium name="ELIXIR-Norway"/>
        </authorList>
    </citation>
    <scope>NUCLEOTIDE SEQUENCE</scope>
</reference>
<accession>A0ACB0FKU1</accession>
<dbReference type="Proteomes" id="UP001162501">
    <property type="component" value="Chromosome 8"/>
</dbReference>
<protein>
    <submittedName>
        <fullName evidence="1">Uncharacterized protein</fullName>
    </submittedName>
</protein>
<proteinExistence type="predicted"/>
<name>A0ACB0FKU1_RANTA</name>
<sequence length="84" mass="9212">MPRDRGAGRRVWGAAGGCFGTRGAPKLPDPARRTPSRSSDVHFPPTPPSRPGVGSDFNEVEVQLDRKRGEKFRLRATSAVKRNE</sequence>
<gene>
    <name evidence="1" type="ORF">MRATA1EN3_LOCUS24596</name>
</gene>
<evidence type="ECO:0000313" key="2">
    <source>
        <dbReference type="Proteomes" id="UP001162501"/>
    </source>
</evidence>
<evidence type="ECO:0000313" key="1">
    <source>
        <dbReference type="EMBL" id="CAI9713383.1"/>
    </source>
</evidence>
<dbReference type="EMBL" id="OX596092">
    <property type="protein sequence ID" value="CAI9713383.1"/>
    <property type="molecule type" value="Genomic_DNA"/>
</dbReference>
<organism evidence="1 2">
    <name type="scientific">Rangifer tarandus platyrhynchus</name>
    <name type="common">Svalbard reindeer</name>
    <dbReference type="NCBI Taxonomy" id="3082113"/>
    <lineage>
        <taxon>Eukaryota</taxon>
        <taxon>Metazoa</taxon>
        <taxon>Chordata</taxon>
        <taxon>Craniata</taxon>
        <taxon>Vertebrata</taxon>
        <taxon>Euteleostomi</taxon>
        <taxon>Mammalia</taxon>
        <taxon>Eutheria</taxon>
        <taxon>Laurasiatheria</taxon>
        <taxon>Artiodactyla</taxon>
        <taxon>Ruminantia</taxon>
        <taxon>Pecora</taxon>
        <taxon>Cervidae</taxon>
        <taxon>Odocoileinae</taxon>
        <taxon>Rangifer</taxon>
    </lineage>
</organism>